<feature type="compositionally biased region" description="Low complexity" evidence="1">
    <location>
        <begin position="856"/>
        <end position="891"/>
    </location>
</feature>
<name>A0A1Q9DRB3_SYMMI</name>
<dbReference type="Proteomes" id="UP000186817">
    <property type="component" value="Unassembled WGS sequence"/>
</dbReference>
<evidence type="ECO:0000256" key="1">
    <source>
        <dbReference type="SAM" id="MobiDB-lite"/>
    </source>
</evidence>
<dbReference type="OrthoDB" id="437624at2759"/>
<comment type="caution">
    <text evidence="2">The sequence shown here is derived from an EMBL/GenBank/DDBJ whole genome shotgun (WGS) entry which is preliminary data.</text>
</comment>
<feature type="region of interest" description="Disordered" evidence="1">
    <location>
        <begin position="494"/>
        <end position="529"/>
    </location>
</feature>
<protein>
    <recommendedName>
        <fullName evidence="4">JmjC domain-containing protein</fullName>
    </recommendedName>
</protein>
<sequence>MATSSLPPEKKRRLLQRVSSVETDPGDAWVAAHAPAGIRTVQDLHQWPLDVMESLTRPERDEEIELRLHSHLLQGVSLYTDYSGLDCPREALEMGFHALQLLKGYETEAAASPVWVGRTCDKGNLQKRLQVALSSSFEAGQRCHFDDILHRLPFEGRQWLAAASPQKHASKSERLEAYKCIADWVMANRNMLFSVTAESQCMVHHRRLEETFGDTAVVLAWEDGPEWHGWPHRRRRILSLAVNRSTAEWFGPATSMEARADYSNRFYRQMVSTGEILMQADQEERVQDMVALARARKNNADYTAVETLFVEQDYERLAQLVLPPGGILRLKEWQELHKMKMAEAQATQAPMRAFLCDVDHTVKGKGPVGGELWPTQLTHGSVFALKSREGESVGWKMATSKEHMTALGWRAHGPSEVFPVSKMLSVMSDLNLTPNQIKTLAGNSMHLRTQMAFMFYALGHIMLKSENPHALQRATTWQWEADQMADDFESELDLMPKDEDGDADDGSSRVQSQRSRGRGRGRQGSATAKAKSKADKLCFIPGCESKCKPHSKHCHDHHKDAEAVRYQAKQQGDEEIKKTVEEALADPYKCKLVLEDFARNNPAGRFRKKLIDWSAFQRSYGRRAEVRNRENEEEMDVTDYISYMRSKGKSVEEAMEKWKDLLADPNIERSGEGQVIKVWVPKNRTRMRDTVHYKDCAFIEGSKAAKDMKEADRQDLLDHVQRQEYSVADAWLREGVGNFELQLQGGSRKALQDVKQEPGSNKGPEIALVRPKAVEKYDKVIVACRKMTETAKKAVTEALQLAEENKEDDKLQTAYEVNCVTRLYMLEVCEASSIADVPGLRAPPSSPDSGVKELTALASSSSKSATSAPADMMNQGQQANSQQPSAAPPTDAAKDGDQAAQPAAATAAMKASPRKSEDAQSASGDSAALSQAAKVTRFLKKALQMAGTAGQHVNDLDKIMGLSQMIDTCQSLMDCSTIEELNKVTESLKAAAAGVKELKDGACKAASSLKSHVQARQRAGQKKRQADIKLQEQSEVQEKRKQAKLAAEQIKQQETVLPPILNLDWKAIADGVDDRCVRVQLMNGPAKKSIKTLDTPVCIANFTPINDFLKNPKVQLLLGGFGGTYKKQLKQVPKVQDLVSKNHGLEEVDKLWSSIVELFEPNFTSPNDQMENYLQKIIHASWMVGFDTAAHYFGFLPNGLASMRLLCSGEMLWLLFDMRQLSAAMKVILEKDDHGGIEGVTEFVKNLDEKGIAILAKQGCTVHMIQQVPGQVLFIPIGWFAVERCVKGLLVYGVRKTFIYPSQTAFSNYEILQGVHVESKKPVDKMKATAAFIVPLRRPELNRVERSVSLEANWRKQPSEHGKWDYKYGGRQNGLDSTAKALARQGLRHVSTTQKVAEFVYQHLPQGMDRPDDKNLKWFIQNYRQRTERRSRAPLPVGDV</sequence>
<accession>A0A1Q9DRB3</accession>
<keyword evidence="3" id="KW-1185">Reference proteome</keyword>
<feature type="compositionally biased region" description="Low complexity" evidence="1">
    <location>
        <begin position="898"/>
        <end position="911"/>
    </location>
</feature>
<feature type="region of interest" description="Disordered" evidence="1">
    <location>
        <begin position="837"/>
        <end position="926"/>
    </location>
</feature>
<evidence type="ECO:0000313" key="2">
    <source>
        <dbReference type="EMBL" id="OLP97720.1"/>
    </source>
</evidence>
<proteinExistence type="predicted"/>
<dbReference type="EMBL" id="LSRX01000424">
    <property type="protein sequence ID" value="OLP97720.1"/>
    <property type="molecule type" value="Genomic_DNA"/>
</dbReference>
<organism evidence="2 3">
    <name type="scientific">Symbiodinium microadriaticum</name>
    <name type="common">Dinoflagellate</name>
    <name type="synonym">Zooxanthella microadriatica</name>
    <dbReference type="NCBI Taxonomy" id="2951"/>
    <lineage>
        <taxon>Eukaryota</taxon>
        <taxon>Sar</taxon>
        <taxon>Alveolata</taxon>
        <taxon>Dinophyceae</taxon>
        <taxon>Suessiales</taxon>
        <taxon>Symbiodiniaceae</taxon>
        <taxon>Symbiodinium</taxon>
    </lineage>
</organism>
<reference evidence="2 3" key="1">
    <citation type="submission" date="2016-02" db="EMBL/GenBank/DDBJ databases">
        <title>Genome analysis of coral dinoflagellate symbionts highlights evolutionary adaptations to a symbiotic lifestyle.</title>
        <authorList>
            <person name="Aranda M."/>
            <person name="Li Y."/>
            <person name="Liew Y.J."/>
            <person name="Baumgarten S."/>
            <person name="Simakov O."/>
            <person name="Wilson M."/>
            <person name="Piel J."/>
            <person name="Ashoor H."/>
            <person name="Bougouffa S."/>
            <person name="Bajic V.B."/>
            <person name="Ryu T."/>
            <person name="Ravasi T."/>
            <person name="Bayer T."/>
            <person name="Micklem G."/>
            <person name="Kim H."/>
            <person name="Bhak J."/>
            <person name="Lajeunesse T.C."/>
            <person name="Voolstra C.R."/>
        </authorList>
    </citation>
    <scope>NUCLEOTIDE SEQUENCE [LARGE SCALE GENOMIC DNA]</scope>
    <source>
        <strain evidence="2 3">CCMP2467</strain>
    </source>
</reference>
<evidence type="ECO:0008006" key="4">
    <source>
        <dbReference type="Google" id="ProtNLM"/>
    </source>
</evidence>
<evidence type="ECO:0000313" key="3">
    <source>
        <dbReference type="Proteomes" id="UP000186817"/>
    </source>
</evidence>
<gene>
    <name evidence="2" type="ORF">AK812_SmicGene19941</name>
</gene>